<proteinExistence type="predicted"/>
<dbReference type="AlphaFoldDB" id="A0A6J6JPW5"/>
<evidence type="ECO:0000313" key="3">
    <source>
        <dbReference type="EMBL" id="CAB4653596.1"/>
    </source>
</evidence>
<name>A0A6J6JPW5_9ZZZZ</name>
<reference evidence="1" key="1">
    <citation type="submission" date="2020-05" db="EMBL/GenBank/DDBJ databases">
        <authorList>
            <person name="Chiriac C."/>
            <person name="Salcher M."/>
            <person name="Ghai R."/>
            <person name="Kavagutti S V."/>
        </authorList>
    </citation>
    <scope>NUCLEOTIDE SEQUENCE</scope>
</reference>
<dbReference type="EMBL" id="CAEZWF010000009">
    <property type="protein sequence ID" value="CAB4650375.1"/>
    <property type="molecule type" value="Genomic_DNA"/>
</dbReference>
<protein>
    <submittedName>
        <fullName evidence="1">Unannotated protein</fullName>
    </submittedName>
</protein>
<accession>A0A6J6JPW5</accession>
<gene>
    <name evidence="1" type="ORF">UFOPK2157_00460</name>
    <name evidence="2" type="ORF">UFOPK2228_00530</name>
    <name evidence="3" type="ORF">UFOPK2245_00744</name>
</gene>
<dbReference type="Gene3D" id="3.40.50.1820">
    <property type="entry name" value="alpha/beta hydrolase"/>
    <property type="match status" value="1"/>
</dbReference>
<dbReference type="InterPro" id="IPR029058">
    <property type="entry name" value="AB_hydrolase_fold"/>
</dbReference>
<sequence>MSTFTKNQRNLVSVLLSAALISLSVVAAPAQAAATGPLCGPSTNAVVSCGGTTSDGAKYAMQVPDNFNGTVFLYSHGYTYAIDIPGMYTMASVLNNPVPGPIGPLAPTKVDMMTINSLLASGYAVVGSTFPVLGWNVKEAIATNVELIGIFKKKFTDTKKVIAWGESLGAFITQALAEKYPKLIDGAGLMCPALGNVAATVTTGGDFLWGLKTMFAPTLTGRNYAAGEAGLRQVYADLQILTSLGDALKTSIGTELVTNTPSWPAGAPGALALGAVPVRSVVLYLGLMSGIPTRSAHLDGISGPGAAGSTTAFGFATMGSPALAVLQNGFDAAGLAVLATYDLEKQSGGAFFDNTTTDYAKRITVEKSIYNTPLSGATAIAGIGAYLANPAVARWAATPAAAAKFATQIKHTGKLSDPTVVLAATEDPVTSEGNTQWLINQQKTAAAKAKLLVLWNKPADQYTKFTAAGQPDTSGPKANGTGHCNFTADQYLAVAYMLADAVENNGKLDTGVVRSWAVSSAEGLSITPRTGRMQKYYQK</sequence>
<dbReference type="EMBL" id="CAEZVW010000010">
    <property type="protein sequence ID" value="CAB4639102.1"/>
    <property type="molecule type" value="Genomic_DNA"/>
</dbReference>
<dbReference type="SUPFAM" id="SSF53474">
    <property type="entry name" value="alpha/beta-Hydrolases"/>
    <property type="match status" value="1"/>
</dbReference>
<dbReference type="EMBL" id="CAEZWK010000016">
    <property type="protein sequence ID" value="CAB4653596.1"/>
    <property type="molecule type" value="Genomic_DNA"/>
</dbReference>
<evidence type="ECO:0000313" key="2">
    <source>
        <dbReference type="EMBL" id="CAB4650375.1"/>
    </source>
</evidence>
<evidence type="ECO:0000313" key="1">
    <source>
        <dbReference type="EMBL" id="CAB4639102.1"/>
    </source>
</evidence>
<organism evidence="1">
    <name type="scientific">freshwater metagenome</name>
    <dbReference type="NCBI Taxonomy" id="449393"/>
    <lineage>
        <taxon>unclassified sequences</taxon>
        <taxon>metagenomes</taxon>
        <taxon>ecological metagenomes</taxon>
    </lineage>
</organism>